<dbReference type="EMBL" id="BART01008517">
    <property type="protein sequence ID" value="GAG54750.1"/>
    <property type="molecule type" value="Genomic_DNA"/>
</dbReference>
<proteinExistence type="predicted"/>
<sequence length="68" mass="7764">MIFKALGREPYHWPPQVVAEMTLPQALMYLKAEKGEKQQAPLFGGKSVKFNTLAEYLLWRKTNGVQAN</sequence>
<gene>
    <name evidence="1" type="ORF">S01H4_19140</name>
</gene>
<accession>X0YFT8</accession>
<organism evidence="1">
    <name type="scientific">marine sediment metagenome</name>
    <dbReference type="NCBI Taxonomy" id="412755"/>
    <lineage>
        <taxon>unclassified sequences</taxon>
        <taxon>metagenomes</taxon>
        <taxon>ecological metagenomes</taxon>
    </lineage>
</organism>
<evidence type="ECO:0000313" key="1">
    <source>
        <dbReference type="EMBL" id="GAG54750.1"/>
    </source>
</evidence>
<dbReference type="AlphaFoldDB" id="X0YFT8"/>
<reference evidence="1" key="1">
    <citation type="journal article" date="2014" name="Front. Microbiol.">
        <title>High frequency of phylogenetically diverse reductive dehalogenase-homologous genes in deep subseafloor sedimentary metagenomes.</title>
        <authorList>
            <person name="Kawai M."/>
            <person name="Futagami T."/>
            <person name="Toyoda A."/>
            <person name="Takaki Y."/>
            <person name="Nishi S."/>
            <person name="Hori S."/>
            <person name="Arai W."/>
            <person name="Tsubouchi T."/>
            <person name="Morono Y."/>
            <person name="Uchiyama I."/>
            <person name="Ito T."/>
            <person name="Fujiyama A."/>
            <person name="Inagaki F."/>
            <person name="Takami H."/>
        </authorList>
    </citation>
    <scope>NUCLEOTIDE SEQUENCE</scope>
    <source>
        <strain evidence="1">Expedition CK06-06</strain>
    </source>
</reference>
<protein>
    <submittedName>
        <fullName evidence="1">Uncharacterized protein</fullName>
    </submittedName>
</protein>
<name>X0YFT8_9ZZZZ</name>
<comment type="caution">
    <text evidence="1">The sequence shown here is derived from an EMBL/GenBank/DDBJ whole genome shotgun (WGS) entry which is preliminary data.</text>
</comment>